<dbReference type="InParanoid" id="A0A2I4CPN2"/>
<dbReference type="AlphaFoldDB" id="A0A2I4CPN2"/>
<dbReference type="OrthoDB" id="5981879at2759"/>
<dbReference type="STRING" id="52670.A0A2I4CPN2"/>
<evidence type="ECO:0000313" key="4">
    <source>
        <dbReference type="RefSeq" id="XP_013881939.1"/>
    </source>
</evidence>
<feature type="compositionally biased region" description="Acidic residues" evidence="2">
    <location>
        <begin position="53"/>
        <end position="66"/>
    </location>
</feature>
<dbReference type="RefSeq" id="XP_013881939.1">
    <property type="nucleotide sequence ID" value="XM_014026485.1"/>
</dbReference>
<organism evidence="3 4">
    <name type="scientific">Austrofundulus limnaeus</name>
    <name type="common">Annual killifish</name>
    <dbReference type="NCBI Taxonomy" id="52670"/>
    <lineage>
        <taxon>Eukaryota</taxon>
        <taxon>Metazoa</taxon>
        <taxon>Chordata</taxon>
        <taxon>Craniata</taxon>
        <taxon>Vertebrata</taxon>
        <taxon>Euteleostomi</taxon>
        <taxon>Actinopterygii</taxon>
        <taxon>Neopterygii</taxon>
        <taxon>Teleostei</taxon>
        <taxon>Neoteleostei</taxon>
        <taxon>Acanthomorphata</taxon>
        <taxon>Ovalentaria</taxon>
        <taxon>Atherinomorphae</taxon>
        <taxon>Cyprinodontiformes</taxon>
        <taxon>Rivulidae</taxon>
        <taxon>Austrofundulus</taxon>
    </lineage>
</organism>
<gene>
    <name evidence="4" type="primary">LOC106530781</name>
</gene>
<name>A0A2I4CPN2_AUSLI</name>
<sequence length="187" mass="20247">MERLAREKIATQQRLAELKNELSQWMDVVEIDRVLRQTAQPEEDQASTSTASEGEDAMEEDLDEETSAASPSAPRGLKPELHKTAPRGPAPPAVTASIISKHISIQNRAPLQVFLLSARPSNTSSLASLRGFSQIPPLIVVLTVATLLTGYRWFSARLEGLRIGSVTSARAQTEALMKNATQTASGD</sequence>
<evidence type="ECO:0000256" key="2">
    <source>
        <dbReference type="SAM" id="MobiDB-lite"/>
    </source>
</evidence>
<reference evidence="4" key="1">
    <citation type="submission" date="2025-08" db="UniProtKB">
        <authorList>
            <consortium name="RefSeq"/>
        </authorList>
    </citation>
    <scope>IDENTIFICATION</scope>
</reference>
<protein>
    <submittedName>
        <fullName evidence="4">Max-binding protein MNT</fullName>
    </submittedName>
</protein>
<proteinExistence type="predicted"/>
<dbReference type="Proteomes" id="UP000192220">
    <property type="component" value="Unplaced"/>
</dbReference>
<dbReference type="GeneID" id="106530781"/>
<evidence type="ECO:0000256" key="1">
    <source>
        <dbReference type="SAM" id="Coils"/>
    </source>
</evidence>
<dbReference type="KEGG" id="alim:106530781"/>
<accession>A0A2I4CPN2</accession>
<keyword evidence="3" id="KW-1185">Reference proteome</keyword>
<evidence type="ECO:0000313" key="3">
    <source>
        <dbReference type="Proteomes" id="UP000192220"/>
    </source>
</evidence>
<feature type="coiled-coil region" evidence="1">
    <location>
        <begin position="1"/>
        <end position="28"/>
    </location>
</feature>
<keyword evidence="1" id="KW-0175">Coiled coil</keyword>
<feature type="region of interest" description="Disordered" evidence="2">
    <location>
        <begin position="36"/>
        <end position="93"/>
    </location>
</feature>